<evidence type="ECO:0000313" key="23">
    <source>
        <dbReference type="EMBL" id="EPS40787.1"/>
    </source>
</evidence>
<dbReference type="GO" id="GO:0042973">
    <property type="term" value="F:glucan endo-1,3-beta-D-glucosidase activity"/>
    <property type="evidence" value="ECO:0007669"/>
    <property type="project" value="UniProtKB-EC"/>
</dbReference>
<evidence type="ECO:0000256" key="17">
    <source>
        <dbReference type="ARBA" id="ARBA00042373"/>
    </source>
</evidence>
<evidence type="ECO:0000256" key="7">
    <source>
        <dbReference type="ARBA" id="ARBA00022512"/>
    </source>
</evidence>
<keyword evidence="9 22" id="KW-0732">Signal</keyword>
<keyword evidence="13" id="KW-0119">Carbohydrate metabolism</keyword>
<dbReference type="GO" id="GO:0009277">
    <property type="term" value="C:fungal-type cell wall"/>
    <property type="evidence" value="ECO:0007669"/>
    <property type="project" value="TreeGrafter"/>
</dbReference>
<comment type="similarity">
    <text evidence="4 19">Belongs to the glycosyl hydrolase 17 family.</text>
</comment>
<evidence type="ECO:0000256" key="8">
    <source>
        <dbReference type="ARBA" id="ARBA00022525"/>
    </source>
</evidence>
<evidence type="ECO:0000256" key="10">
    <source>
        <dbReference type="ARBA" id="ARBA00022801"/>
    </source>
</evidence>
<evidence type="ECO:0000256" key="9">
    <source>
        <dbReference type="ARBA" id="ARBA00022729"/>
    </source>
</evidence>
<keyword evidence="10 20" id="KW-0378">Hydrolase</keyword>
<dbReference type="Proteomes" id="UP000015100">
    <property type="component" value="Unassembled WGS sequence"/>
</dbReference>
<evidence type="ECO:0000256" key="15">
    <source>
        <dbReference type="ARBA" id="ARBA00023326"/>
    </source>
</evidence>
<comment type="caution">
    <text evidence="23">The sequence shown here is derived from an EMBL/GenBank/DDBJ whole genome shotgun (WGS) entry which is preliminary data.</text>
</comment>
<dbReference type="GO" id="GO:0009986">
    <property type="term" value="C:cell surface"/>
    <property type="evidence" value="ECO:0007669"/>
    <property type="project" value="TreeGrafter"/>
</dbReference>
<dbReference type="InterPro" id="IPR017853">
    <property type="entry name" value="GH"/>
</dbReference>
<dbReference type="EMBL" id="AQGS01000274">
    <property type="protein sequence ID" value="EPS40787.1"/>
    <property type="molecule type" value="Genomic_DNA"/>
</dbReference>
<dbReference type="PANTHER" id="PTHR16631:SF17">
    <property type="entry name" value="GLUCAN ENDO-1,3-BETA-GLUCOSIDASE BTGC"/>
    <property type="match status" value="1"/>
</dbReference>
<evidence type="ECO:0000256" key="3">
    <source>
        <dbReference type="ARBA" id="ARBA00004401"/>
    </source>
</evidence>
<dbReference type="PANTHER" id="PTHR16631">
    <property type="entry name" value="GLUCAN 1,3-BETA-GLUCOSIDASE"/>
    <property type="match status" value="1"/>
</dbReference>
<evidence type="ECO:0000256" key="6">
    <source>
        <dbReference type="ARBA" id="ARBA00022475"/>
    </source>
</evidence>
<proteinExistence type="inferred from homology"/>
<feature type="region of interest" description="Disordered" evidence="21">
    <location>
        <begin position="56"/>
        <end position="92"/>
    </location>
</feature>
<dbReference type="GO" id="GO:0071555">
    <property type="term" value="P:cell wall organization"/>
    <property type="evidence" value="ECO:0007669"/>
    <property type="project" value="UniProtKB-KW"/>
</dbReference>
<keyword evidence="12" id="KW-0325">Glycoprotein</keyword>
<evidence type="ECO:0000256" key="13">
    <source>
        <dbReference type="ARBA" id="ARBA00023277"/>
    </source>
</evidence>
<keyword evidence="7" id="KW-0134">Cell wall</keyword>
<evidence type="ECO:0000256" key="4">
    <source>
        <dbReference type="ARBA" id="ARBA00008773"/>
    </source>
</evidence>
<dbReference type="PROSITE" id="PS00587">
    <property type="entry name" value="GLYCOSYL_HYDROL_F17"/>
    <property type="match status" value="1"/>
</dbReference>
<dbReference type="Gene3D" id="3.20.20.80">
    <property type="entry name" value="Glycosidases"/>
    <property type="match status" value="2"/>
</dbReference>
<dbReference type="GO" id="GO:0005576">
    <property type="term" value="C:extracellular region"/>
    <property type="evidence" value="ECO:0007669"/>
    <property type="project" value="TreeGrafter"/>
</dbReference>
<evidence type="ECO:0000256" key="2">
    <source>
        <dbReference type="ARBA" id="ARBA00004191"/>
    </source>
</evidence>
<evidence type="ECO:0000256" key="21">
    <source>
        <dbReference type="SAM" id="MobiDB-lite"/>
    </source>
</evidence>
<comment type="function">
    <text evidence="16">Glucanases play a role in cell expansion during growth, in cell-cell fusion during mating, and in spore release during sporulation. This enzyme may be involved in beta-glucan degradation. Active on laminarin and lichenan.</text>
</comment>
<evidence type="ECO:0000256" key="18">
    <source>
        <dbReference type="ARBA" id="ARBA00043078"/>
    </source>
</evidence>
<feature type="signal peptide" evidence="22">
    <location>
        <begin position="1"/>
        <end position="22"/>
    </location>
</feature>
<evidence type="ECO:0000256" key="22">
    <source>
        <dbReference type="SAM" id="SignalP"/>
    </source>
</evidence>
<sequence length="395" mass="41748">MVSARLAVLAVAAASIFNGVCALPQAMDKRMATVTQVVRPVVKVFVVVDQDGNTISYSRSTVQPDATPSPKPRRRKSKTSATTTTPPAPALDIVETSAPAPAQTSQSSGGSTDPAPVADGKLGLGIVYSPYHDNQMCKDTATVESEIAAIAASGGGYNWLRIYGVDCDQVANVVTAAWNHQLKVMLGIYNVEDDAAFNADLSSLVSQVKTAMTATGKKDWSGIAFISVGNEVVNQNPGNAEATVSKLLSYAAITRKTVQAEGYTGSVGNTDVWIWYKTYPQLCGEDNLVMINMHPFFDGNCDVASSGAFLKTHLAEIQAACGADKQVIISETGWPNAGDAMGVAIPGQPEQAQFLQLAASNLDTYMLLTAYDEGWKPATPSVERHWGILGSSPSH</sequence>
<evidence type="ECO:0000256" key="19">
    <source>
        <dbReference type="RuleBase" id="RU004335"/>
    </source>
</evidence>
<dbReference type="InterPro" id="IPR050732">
    <property type="entry name" value="Beta-glucan_modifiers"/>
</dbReference>
<dbReference type="AlphaFoldDB" id="S8BZH5"/>
<dbReference type="STRING" id="1284197.S8BZH5"/>
<keyword evidence="8" id="KW-0964">Secreted</keyword>
<evidence type="ECO:0000256" key="11">
    <source>
        <dbReference type="ARBA" id="ARBA00023136"/>
    </source>
</evidence>
<evidence type="ECO:0000256" key="16">
    <source>
        <dbReference type="ARBA" id="ARBA00037649"/>
    </source>
</evidence>
<dbReference type="OMA" id="KRTMITE"/>
<dbReference type="InterPro" id="IPR000490">
    <property type="entry name" value="Glyco_hydro_17"/>
</dbReference>
<dbReference type="OrthoDB" id="941679at2759"/>
<evidence type="ECO:0000313" key="24">
    <source>
        <dbReference type="Proteomes" id="UP000015100"/>
    </source>
</evidence>
<evidence type="ECO:0000256" key="20">
    <source>
        <dbReference type="RuleBase" id="RU004336"/>
    </source>
</evidence>
<evidence type="ECO:0000256" key="12">
    <source>
        <dbReference type="ARBA" id="ARBA00023180"/>
    </source>
</evidence>
<evidence type="ECO:0000256" key="14">
    <source>
        <dbReference type="ARBA" id="ARBA00023316"/>
    </source>
</evidence>
<dbReference type="HOGENOM" id="CLU_027285_1_1_1"/>
<keyword evidence="14" id="KW-0961">Cell wall biogenesis/degradation</keyword>
<dbReference type="GO" id="GO:0005886">
    <property type="term" value="C:plasma membrane"/>
    <property type="evidence" value="ECO:0007669"/>
    <property type="project" value="UniProtKB-SubCell"/>
</dbReference>
<keyword evidence="20" id="KW-0326">Glycosidase</keyword>
<keyword evidence="11" id="KW-0472">Membrane</keyword>
<gene>
    <name evidence="23" type="ORF">H072_5324</name>
</gene>
<feature type="chain" id="PRO_5004549256" description="glucan endo-1,3-beta-D-glucosidase" evidence="22">
    <location>
        <begin position="23"/>
        <end position="395"/>
    </location>
</feature>
<name>S8BZH5_DACHA</name>
<evidence type="ECO:0000256" key="1">
    <source>
        <dbReference type="ARBA" id="ARBA00000382"/>
    </source>
</evidence>
<comment type="subcellular location">
    <subcellularLocation>
        <location evidence="3">Cell membrane</location>
        <topology evidence="3">Single-pass type II membrane protein</topology>
    </subcellularLocation>
    <subcellularLocation>
        <location evidence="2">Secreted</location>
        <location evidence="2">Cell wall</location>
    </subcellularLocation>
</comment>
<keyword evidence="24" id="KW-1185">Reference proteome</keyword>
<keyword evidence="6" id="KW-1003">Cell membrane</keyword>
<dbReference type="EC" id="3.2.1.39" evidence="5"/>
<protein>
    <recommendedName>
        <fullName evidence="5">glucan endo-1,3-beta-D-glucosidase</fullName>
        <ecNumber evidence="5">3.2.1.39</ecNumber>
    </recommendedName>
    <alternativeName>
        <fullName evidence="18">Endo-1,3-beta-glucanase btgC</fullName>
    </alternativeName>
    <alternativeName>
        <fullName evidence="17">Laminarinase btgC</fullName>
    </alternativeName>
</protein>
<dbReference type="GO" id="GO:0000272">
    <property type="term" value="P:polysaccharide catabolic process"/>
    <property type="evidence" value="ECO:0007669"/>
    <property type="project" value="UniProtKB-KW"/>
</dbReference>
<comment type="catalytic activity">
    <reaction evidence="1">
        <text>Hydrolysis of (1-&gt;3)-beta-D-glucosidic linkages in (1-&gt;3)-beta-D-glucans.</text>
        <dbReference type="EC" id="3.2.1.39"/>
    </reaction>
</comment>
<organism evidence="23 24">
    <name type="scientific">Dactylellina haptotyla (strain CBS 200.50)</name>
    <name type="common">Nematode-trapping fungus</name>
    <name type="synonym">Monacrosporium haptotylum</name>
    <dbReference type="NCBI Taxonomy" id="1284197"/>
    <lineage>
        <taxon>Eukaryota</taxon>
        <taxon>Fungi</taxon>
        <taxon>Dikarya</taxon>
        <taxon>Ascomycota</taxon>
        <taxon>Pezizomycotina</taxon>
        <taxon>Orbiliomycetes</taxon>
        <taxon>Orbiliales</taxon>
        <taxon>Orbiliaceae</taxon>
        <taxon>Dactylellina</taxon>
    </lineage>
</organism>
<keyword evidence="15" id="KW-0624">Polysaccharide degradation</keyword>
<evidence type="ECO:0000256" key="5">
    <source>
        <dbReference type="ARBA" id="ARBA00012780"/>
    </source>
</evidence>
<dbReference type="SUPFAM" id="SSF51445">
    <property type="entry name" value="(Trans)glycosidases"/>
    <property type="match status" value="1"/>
</dbReference>
<reference evidence="24" key="2">
    <citation type="submission" date="2013-04" db="EMBL/GenBank/DDBJ databases">
        <title>Genomic mechanisms accounting for the adaptation to parasitism in nematode-trapping fungi.</title>
        <authorList>
            <person name="Ahren D.G."/>
        </authorList>
    </citation>
    <scope>NUCLEOTIDE SEQUENCE [LARGE SCALE GENOMIC DNA]</scope>
    <source>
        <strain evidence="24">CBS 200.50</strain>
    </source>
</reference>
<dbReference type="Pfam" id="PF00332">
    <property type="entry name" value="Glyco_hydro_17"/>
    <property type="match status" value="1"/>
</dbReference>
<reference evidence="23 24" key="1">
    <citation type="journal article" date="2013" name="PLoS Genet.">
        <title>Genomic mechanisms accounting for the adaptation to parasitism in nematode-trapping fungi.</title>
        <authorList>
            <person name="Meerupati T."/>
            <person name="Andersson K.M."/>
            <person name="Friman E."/>
            <person name="Kumar D."/>
            <person name="Tunlid A."/>
            <person name="Ahren D."/>
        </authorList>
    </citation>
    <scope>NUCLEOTIDE SEQUENCE [LARGE SCALE GENOMIC DNA]</scope>
    <source>
        <strain evidence="23 24">CBS 200.50</strain>
    </source>
</reference>
<accession>S8BZH5</accession>
<dbReference type="eggNOG" id="ENOG502QTKT">
    <property type="taxonomic scope" value="Eukaryota"/>
</dbReference>